<accession>A0A3E2NXE8</accession>
<evidence type="ECO:0000256" key="4">
    <source>
        <dbReference type="ARBA" id="ARBA00022692"/>
    </source>
</evidence>
<evidence type="ECO:0000256" key="1">
    <source>
        <dbReference type="ARBA" id="ARBA00004162"/>
    </source>
</evidence>
<dbReference type="OrthoDB" id="952702at2"/>
<keyword evidence="7" id="KW-0653">Protein transport</keyword>
<organism evidence="9 10">
    <name type="scientific">Mucilaginibacter terrenus</name>
    <dbReference type="NCBI Taxonomy" id="2482727"/>
    <lineage>
        <taxon>Bacteria</taxon>
        <taxon>Pseudomonadati</taxon>
        <taxon>Bacteroidota</taxon>
        <taxon>Sphingobacteriia</taxon>
        <taxon>Sphingobacteriales</taxon>
        <taxon>Sphingobacteriaceae</taxon>
        <taxon>Mucilaginibacter</taxon>
    </lineage>
</organism>
<proteinExistence type="inferred from homology"/>
<keyword evidence="5 8" id="KW-1133">Transmembrane helix</keyword>
<dbReference type="PANTHER" id="PTHR30558:SF3">
    <property type="entry name" value="BIOPOLYMER TRANSPORT PROTEIN EXBD-RELATED"/>
    <property type="match status" value="1"/>
</dbReference>
<dbReference type="EMBL" id="QWDE01000001">
    <property type="protein sequence ID" value="RFZ85662.1"/>
    <property type="molecule type" value="Genomic_DNA"/>
</dbReference>
<keyword evidence="6 8" id="KW-0472">Membrane</keyword>
<evidence type="ECO:0000256" key="7">
    <source>
        <dbReference type="RuleBase" id="RU003879"/>
    </source>
</evidence>
<keyword evidence="7" id="KW-0813">Transport</keyword>
<gene>
    <name evidence="9" type="ORF">DYU05_08720</name>
</gene>
<evidence type="ECO:0000256" key="5">
    <source>
        <dbReference type="ARBA" id="ARBA00022989"/>
    </source>
</evidence>
<evidence type="ECO:0000313" key="9">
    <source>
        <dbReference type="EMBL" id="RFZ85662.1"/>
    </source>
</evidence>
<evidence type="ECO:0000256" key="2">
    <source>
        <dbReference type="ARBA" id="ARBA00005811"/>
    </source>
</evidence>
<sequence length="174" mass="19094">MAELNTAPENKGKKVPRSKQALRVDLTAMVDLAFLLITFFMLTTTLAKPKIMKVVMPVADAEPEPSGASRSLTICLGADDKAMWYLGTADEPIISATVTNYSKDGLRRVINNMRQKVLETTGKTMLVLVKPSAKSVYSNLVNTIDELNIAAVDQYSIADTDAKDVAMLRDKHVY</sequence>
<evidence type="ECO:0000256" key="6">
    <source>
        <dbReference type="ARBA" id="ARBA00023136"/>
    </source>
</evidence>
<name>A0A3E2NXE8_9SPHI</name>
<evidence type="ECO:0000256" key="8">
    <source>
        <dbReference type="SAM" id="Phobius"/>
    </source>
</evidence>
<dbReference type="AlphaFoldDB" id="A0A3E2NXE8"/>
<dbReference type="Pfam" id="PF02472">
    <property type="entry name" value="ExbD"/>
    <property type="match status" value="1"/>
</dbReference>
<dbReference type="GO" id="GO:0005886">
    <property type="term" value="C:plasma membrane"/>
    <property type="evidence" value="ECO:0007669"/>
    <property type="project" value="UniProtKB-SubCell"/>
</dbReference>
<dbReference type="PANTHER" id="PTHR30558">
    <property type="entry name" value="EXBD MEMBRANE COMPONENT OF PMF-DRIVEN MACROMOLECULE IMPORT SYSTEM"/>
    <property type="match status" value="1"/>
</dbReference>
<dbReference type="GO" id="GO:0015031">
    <property type="term" value="P:protein transport"/>
    <property type="evidence" value="ECO:0007669"/>
    <property type="project" value="UniProtKB-KW"/>
</dbReference>
<keyword evidence="4 7" id="KW-0812">Transmembrane</keyword>
<comment type="caution">
    <text evidence="9">The sequence shown here is derived from an EMBL/GenBank/DDBJ whole genome shotgun (WGS) entry which is preliminary data.</text>
</comment>
<protein>
    <submittedName>
        <fullName evidence="9">Biopolymer transporter ExbD</fullName>
    </submittedName>
</protein>
<reference evidence="9 10" key="1">
    <citation type="submission" date="2018-08" db="EMBL/GenBank/DDBJ databases">
        <title>Mucilaginibacter terrae sp. nov., isolated from manganese diggings.</title>
        <authorList>
            <person name="Huang Y."/>
            <person name="Zhou Z."/>
        </authorList>
    </citation>
    <scope>NUCLEOTIDE SEQUENCE [LARGE SCALE GENOMIC DNA]</scope>
    <source>
        <strain evidence="9 10">ZH6</strain>
    </source>
</reference>
<keyword evidence="3" id="KW-1003">Cell membrane</keyword>
<dbReference type="InterPro" id="IPR003400">
    <property type="entry name" value="ExbD"/>
</dbReference>
<dbReference type="GO" id="GO:0022857">
    <property type="term" value="F:transmembrane transporter activity"/>
    <property type="evidence" value="ECO:0007669"/>
    <property type="project" value="InterPro"/>
</dbReference>
<comment type="similarity">
    <text evidence="2 7">Belongs to the ExbD/TolR family.</text>
</comment>
<comment type="subcellular location">
    <subcellularLocation>
        <location evidence="1">Cell membrane</location>
        <topology evidence="1">Single-pass membrane protein</topology>
    </subcellularLocation>
    <subcellularLocation>
        <location evidence="7">Cell membrane</location>
        <topology evidence="7">Single-pass type II membrane protein</topology>
    </subcellularLocation>
</comment>
<dbReference type="Proteomes" id="UP000260823">
    <property type="component" value="Unassembled WGS sequence"/>
</dbReference>
<keyword evidence="10" id="KW-1185">Reference proteome</keyword>
<dbReference type="RefSeq" id="WP_117382559.1">
    <property type="nucleotide sequence ID" value="NZ_QWDE01000001.1"/>
</dbReference>
<feature type="transmembrane region" description="Helical" evidence="8">
    <location>
        <begin position="26"/>
        <end position="47"/>
    </location>
</feature>
<evidence type="ECO:0000256" key="3">
    <source>
        <dbReference type="ARBA" id="ARBA00022475"/>
    </source>
</evidence>
<evidence type="ECO:0000313" key="10">
    <source>
        <dbReference type="Proteomes" id="UP000260823"/>
    </source>
</evidence>